<dbReference type="Pfam" id="PF07081">
    <property type="entry name" value="DUF1349"/>
    <property type="match status" value="1"/>
</dbReference>
<proteinExistence type="predicted"/>
<organism evidence="1 2">
    <name type="scientific">Paenibacillus gyeongsangnamensis</name>
    <dbReference type="NCBI Taxonomy" id="3388067"/>
    <lineage>
        <taxon>Bacteria</taxon>
        <taxon>Bacillati</taxon>
        <taxon>Bacillota</taxon>
        <taxon>Bacilli</taxon>
        <taxon>Bacillales</taxon>
        <taxon>Paenibacillaceae</taxon>
        <taxon>Paenibacillus</taxon>
    </lineage>
</organism>
<comment type="caution">
    <text evidence="1">The sequence shown here is derived from an EMBL/GenBank/DDBJ whole genome shotgun (WGS) entry which is preliminary data.</text>
</comment>
<dbReference type="Gene3D" id="2.60.120.200">
    <property type="match status" value="1"/>
</dbReference>
<dbReference type="SUPFAM" id="SSF49899">
    <property type="entry name" value="Concanavalin A-like lectins/glucanases"/>
    <property type="match status" value="1"/>
</dbReference>
<dbReference type="EMBL" id="JAQAGZ010000017">
    <property type="protein sequence ID" value="MCZ8515479.1"/>
    <property type="molecule type" value="Genomic_DNA"/>
</dbReference>
<gene>
    <name evidence="1" type="ORF">O9H85_24350</name>
</gene>
<dbReference type="PANTHER" id="PTHR35332:SF2">
    <property type="entry name" value="REGULATION OF ENOLASE PROTEIN 1"/>
    <property type="match status" value="1"/>
</dbReference>
<evidence type="ECO:0000313" key="1">
    <source>
        <dbReference type="EMBL" id="MCZ8515479.1"/>
    </source>
</evidence>
<keyword evidence="2" id="KW-1185">Reference proteome</keyword>
<reference evidence="1 2" key="1">
    <citation type="submission" date="2022-12" db="EMBL/GenBank/DDBJ databases">
        <title>Draft genome sequence of Paenibacillus sp. dW9.</title>
        <authorList>
            <person name="Choi E.-W."/>
            <person name="Kim D.-U."/>
        </authorList>
    </citation>
    <scope>NUCLEOTIDE SEQUENCE [LARGE SCALE GENOMIC DNA]</scope>
    <source>
        <strain evidence="2">dW9</strain>
    </source>
</reference>
<accession>A0ABT4QF21</accession>
<dbReference type="RefSeq" id="WP_269884000.1">
    <property type="nucleotide sequence ID" value="NZ_JAQAGZ010000017.1"/>
</dbReference>
<dbReference type="InterPro" id="IPR009784">
    <property type="entry name" value="DUF1349"/>
</dbReference>
<dbReference type="InterPro" id="IPR013320">
    <property type="entry name" value="ConA-like_dom_sf"/>
</dbReference>
<dbReference type="PANTHER" id="PTHR35332">
    <property type="entry name" value="REGULATION OF ENOLASE PROTEIN 1"/>
    <property type="match status" value="1"/>
</dbReference>
<protein>
    <submittedName>
        <fullName evidence="1">DUF1349 domain-containing protein</fullName>
    </submittedName>
</protein>
<dbReference type="Proteomes" id="UP001527882">
    <property type="component" value="Unassembled WGS sequence"/>
</dbReference>
<name>A0ABT4QF21_9BACL</name>
<evidence type="ECO:0000313" key="2">
    <source>
        <dbReference type="Proteomes" id="UP001527882"/>
    </source>
</evidence>
<sequence length="203" mass="22982">MNLFEKCRQGQQLAPDFHWNNEPESWGFDDDGKLTIIAPPLADIFCDPKGGSSRNSAPYLYTMLNGDFTVSTRVEADMIEDFDSACIMFLVDEENWAKLCFEFPNKIPTMVSVVTRGTSDDCNSEKVSEKKPYLRASRFGNCFAFFYSLDGKSWTLVRYFRMEAPAEIKVGVAAQSPMGNGCRTSFDYFEYSHVPVTNLRSGE</sequence>